<gene>
    <name evidence="1" type="ORF">ACEU3E_07940</name>
</gene>
<keyword evidence="2" id="KW-1185">Reference proteome</keyword>
<proteinExistence type="predicted"/>
<dbReference type="Proteomes" id="UP001575622">
    <property type="component" value="Unassembled WGS sequence"/>
</dbReference>
<sequence>MSEMNAMKSEIIDMLVTLIPDAVKEIQVPIEDKVCYIALYRSDSHPLVGLIQLGIETRRNKMKDEAGIWGAWNSGDQPVKHQNDLNDELLKEKLKRLMEIYGESGGYEGEWYEAEWWIRCTEIMNEVSLKLNEYEWSSYFKNITDDFVVYVDREDLDVENGDLELCVPQNKLKLLKGKGLV</sequence>
<dbReference type="EMBL" id="JBHDLN010000003">
    <property type="protein sequence ID" value="MFB0842097.1"/>
    <property type="molecule type" value="Genomic_DNA"/>
</dbReference>
<evidence type="ECO:0000313" key="2">
    <source>
        <dbReference type="Proteomes" id="UP001575622"/>
    </source>
</evidence>
<dbReference type="RefSeq" id="WP_373949830.1">
    <property type="nucleotide sequence ID" value="NZ_JBHDLN010000003.1"/>
</dbReference>
<accession>A0ABV4UY28</accession>
<comment type="caution">
    <text evidence="1">The sequence shown here is derived from an EMBL/GenBank/DDBJ whole genome shotgun (WGS) entry which is preliminary data.</text>
</comment>
<reference evidence="1 2" key="1">
    <citation type="submission" date="2024-09" db="EMBL/GenBank/DDBJ databases">
        <authorList>
            <person name="Makale K.P.P."/>
            <person name="Makhzoum A."/>
            <person name="Rantong G."/>
            <person name="Rahube T.O."/>
        </authorList>
    </citation>
    <scope>NUCLEOTIDE SEQUENCE [LARGE SCALE GENOMIC DNA]</scope>
    <source>
        <strain evidence="1 2">KM_D13</strain>
    </source>
</reference>
<organism evidence="1 2">
    <name type="scientific">Paenibacillus oleatilyticus</name>
    <dbReference type="NCBI Taxonomy" id="2594886"/>
    <lineage>
        <taxon>Bacteria</taxon>
        <taxon>Bacillati</taxon>
        <taxon>Bacillota</taxon>
        <taxon>Bacilli</taxon>
        <taxon>Bacillales</taxon>
        <taxon>Paenibacillaceae</taxon>
        <taxon>Paenibacillus</taxon>
    </lineage>
</organism>
<evidence type="ECO:0000313" key="1">
    <source>
        <dbReference type="EMBL" id="MFB0842097.1"/>
    </source>
</evidence>
<protein>
    <recommendedName>
        <fullName evidence="3">DUF4303 domain-containing protein</fullName>
    </recommendedName>
</protein>
<name>A0ABV4UY28_9BACL</name>
<evidence type="ECO:0008006" key="3">
    <source>
        <dbReference type="Google" id="ProtNLM"/>
    </source>
</evidence>